<dbReference type="CDD" id="cd05271">
    <property type="entry name" value="NDUFA9_like_SDR_a"/>
    <property type="match status" value="1"/>
</dbReference>
<evidence type="ECO:0000313" key="2">
    <source>
        <dbReference type="EMBL" id="TCP08346.1"/>
    </source>
</evidence>
<dbReference type="Proteomes" id="UP000294772">
    <property type="component" value="Unassembled WGS sequence"/>
</dbReference>
<gene>
    <name evidence="2" type="ORF">EV676_103379</name>
</gene>
<dbReference type="InterPro" id="IPR001509">
    <property type="entry name" value="Epimerase_deHydtase"/>
</dbReference>
<dbReference type="SUPFAM" id="SSF51735">
    <property type="entry name" value="NAD(P)-binding Rossmann-fold domains"/>
    <property type="match status" value="1"/>
</dbReference>
<evidence type="ECO:0000259" key="1">
    <source>
        <dbReference type="Pfam" id="PF01370"/>
    </source>
</evidence>
<organism evidence="2 3">
    <name type="scientific">Caldimonas thermodepolymerans</name>
    <dbReference type="NCBI Taxonomy" id="215580"/>
    <lineage>
        <taxon>Bacteria</taxon>
        <taxon>Pseudomonadati</taxon>
        <taxon>Pseudomonadota</taxon>
        <taxon>Betaproteobacteria</taxon>
        <taxon>Burkholderiales</taxon>
        <taxon>Sphaerotilaceae</taxon>
        <taxon>Caldimonas</taxon>
    </lineage>
</organism>
<protein>
    <submittedName>
        <fullName evidence="2">NADH dehydrogenase</fullName>
    </submittedName>
</protein>
<dbReference type="Gene3D" id="3.40.50.720">
    <property type="entry name" value="NAD(P)-binding Rossmann-like Domain"/>
    <property type="match status" value="1"/>
</dbReference>
<dbReference type="Pfam" id="PF01370">
    <property type="entry name" value="Epimerase"/>
    <property type="match status" value="1"/>
</dbReference>
<accession>A0AA46DF26</accession>
<dbReference type="PANTHER" id="PTHR12126:SF11">
    <property type="entry name" value="NADH DEHYDROGENASE [UBIQUINONE] 1 ALPHA SUBCOMPLEX SUBUNIT 9, MITOCHONDRIAL"/>
    <property type="match status" value="1"/>
</dbReference>
<dbReference type="InterPro" id="IPR036291">
    <property type="entry name" value="NAD(P)-bd_dom_sf"/>
</dbReference>
<sequence length="320" mass="34743">MAIGRVVVLGGSGFVGTHVCEKLVEHGGGAGSLRVLTRRLGHARHLQPLPGCVIDQVDVHDDTQLRHALGQADAVVNLVAILHGREADFQKVHVELPRRLVRACQEAGVRRLVHVSALGAAADGPSHYQRSKAGGEDAVRAAHGLGWTILRPSVIFGERDRFLNLFASLQRRFPLMPLAGAQARFQPVWVEDVARAVVACLERRDSIGQVYECVGPRVYTLADLVRLAGRWAGVPRPVVPLPAWLGRLQAGLLELLPGEPLMSRDNLDSMRVDNVASGRLPDLRALGIEPAALEAIAPLYLGQGGAHHRRNLWRMAARRG</sequence>
<feature type="domain" description="NAD-dependent epimerase/dehydratase" evidence="1">
    <location>
        <begin position="6"/>
        <end position="211"/>
    </location>
</feature>
<dbReference type="RefSeq" id="WP_419186832.1">
    <property type="nucleotide sequence ID" value="NZ_CALFFA010000006.1"/>
</dbReference>
<evidence type="ECO:0000313" key="3">
    <source>
        <dbReference type="Proteomes" id="UP000294772"/>
    </source>
</evidence>
<reference evidence="2 3" key="1">
    <citation type="submission" date="2019-03" db="EMBL/GenBank/DDBJ databases">
        <title>Genomic Encyclopedia of Type Strains, Phase IV (KMG-IV): sequencing the most valuable type-strain genomes for metagenomic binning, comparative biology and taxonomic classification.</title>
        <authorList>
            <person name="Goeker M."/>
        </authorList>
    </citation>
    <scope>NUCLEOTIDE SEQUENCE [LARGE SCALE GENOMIC DNA]</scope>
    <source>
        <strain evidence="2 3">DSM 15264</strain>
    </source>
</reference>
<dbReference type="PANTHER" id="PTHR12126">
    <property type="entry name" value="NADH-UBIQUINONE OXIDOREDUCTASE 39 KDA SUBUNIT-RELATED"/>
    <property type="match status" value="1"/>
</dbReference>
<name>A0AA46DF26_9BURK</name>
<dbReference type="InterPro" id="IPR051207">
    <property type="entry name" value="ComplexI_NDUFA9_subunit"/>
</dbReference>
<dbReference type="GO" id="GO:0044877">
    <property type="term" value="F:protein-containing complex binding"/>
    <property type="evidence" value="ECO:0007669"/>
    <property type="project" value="TreeGrafter"/>
</dbReference>
<dbReference type="EMBL" id="SLXF01000003">
    <property type="protein sequence ID" value="TCP08346.1"/>
    <property type="molecule type" value="Genomic_DNA"/>
</dbReference>
<proteinExistence type="predicted"/>
<comment type="caution">
    <text evidence="2">The sequence shown here is derived from an EMBL/GenBank/DDBJ whole genome shotgun (WGS) entry which is preliminary data.</text>
</comment>
<dbReference type="AlphaFoldDB" id="A0AA46DF26"/>